<dbReference type="SUPFAM" id="SSF52374">
    <property type="entry name" value="Nucleotidylyl transferase"/>
    <property type="match status" value="1"/>
</dbReference>
<dbReference type="RefSeq" id="WP_003631873.1">
    <property type="nucleotide sequence ID" value="NC_013861.1"/>
</dbReference>
<dbReference type="OrthoDB" id="3266517at2"/>
<dbReference type="GO" id="GO:0005506">
    <property type="term" value="F:iron ion binding"/>
    <property type="evidence" value="ECO:0007669"/>
    <property type="project" value="InterPro"/>
</dbReference>
<keyword evidence="4 9" id="KW-0547">Nucleotide-binding</keyword>
<evidence type="ECO:0000313" key="12">
    <source>
        <dbReference type="EMBL" id="CBJ11737.1"/>
    </source>
</evidence>
<dbReference type="AlphaFoldDB" id="D3HS55"/>
<evidence type="ECO:0000256" key="8">
    <source>
        <dbReference type="ARBA" id="ARBA00023027"/>
    </source>
</evidence>
<reference evidence="12 13" key="1">
    <citation type="journal article" date="2010" name="PLoS Genet.">
        <title>Analysis of the Legionella longbeachae genome and transcriptome uncovers unique strategies to cause Legionnaires' disease.</title>
        <authorList>
            <person name="Cazalet C."/>
            <person name="Gomez-Valero L."/>
            <person name="Rusniok C."/>
            <person name="Lomma M."/>
            <person name="Dervins-Ravault D."/>
            <person name="Newton H."/>
            <person name="Sansom F."/>
            <person name="Jarraud S."/>
            <person name="Zidane N."/>
            <person name="Ma L."/>
            <person name="Bouchier C."/>
            <person name="Etienne J."/>
            <person name="Hartland E."/>
            <person name="Buchrieser C."/>
        </authorList>
    </citation>
    <scope>NUCLEOTIDE SEQUENCE [LARGE SCALE GENOMIC DNA]</scope>
    <source>
        <strain evidence="12 13">NSW150</strain>
    </source>
</reference>
<dbReference type="PANTHER" id="PTHR23090:SF9">
    <property type="entry name" value="GLUTAMINE-DEPENDENT NAD(+) SYNTHETASE"/>
    <property type="match status" value="1"/>
</dbReference>
<dbReference type="InterPro" id="IPR022310">
    <property type="entry name" value="NAD/GMP_synthase"/>
</dbReference>
<protein>
    <recommendedName>
        <fullName evidence="10">NH(3)-dependent NAD(+) synthetase</fullName>
        <ecNumber evidence="10">6.3.1.5</ecNumber>
    </recommendedName>
</protein>
<dbReference type="Proteomes" id="UP000001060">
    <property type="component" value="Chromosome"/>
</dbReference>
<evidence type="ECO:0000256" key="7">
    <source>
        <dbReference type="ARBA" id="ARBA00023002"/>
    </source>
</evidence>
<comment type="catalytic activity">
    <reaction evidence="10">
        <text>deamido-NAD(+) + NH4(+) + ATP = AMP + diphosphate + NAD(+) + H(+)</text>
        <dbReference type="Rhea" id="RHEA:21188"/>
        <dbReference type="ChEBI" id="CHEBI:15378"/>
        <dbReference type="ChEBI" id="CHEBI:28938"/>
        <dbReference type="ChEBI" id="CHEBI:30616"/>
        <dbReference type="ChEBI" id="CHEBI:33019"/>
        <dbReference type="ChEBI" id="CHEBI:57540"/>
        <dbReference type="ChEBI" id="CHEBI:58437"/>
        <dbReference type="ChEBI" id="CHEBI:456215"/>
        <dbReference type="EC" id="6.3.1.5"/>
    </reaction>
</comment>
<organism evidence="12 13">
    <name type="scientific">Legionella longbeachae serogroup 1 (strain NSW150)</name>
    <dbReference type="NCBI Taxonomy" id="661367"/>
    <lineage>
        <taxon>Bacteria</taxon>
        <taxon>Pseudomonadati</taxon>
        <taxon>Pseudomonadota</taxon>
        <taxon>Gammaproteobacteria</taxon>
        <taxon>Legionellales</taxon>
        <taxon>Legionellaceae</taxon>
        <taxon>Legionella</taxon>
    </lineage>
</organism>
<keyword evidence="7" id="KW-0560">Oxidoreductase</keyword>
<dbReference type="GO" id="GO:0005737">
    <property type="term" value="C:cytoplasm"/>
    <property type="evidence" value="ECO:0007669"/>
    <property type="project" value="InterPro"/>
</dbReference>
<dbReference type="KEGG" id="llo:LLO_1375"/>
<dbReference type="GeneID" id="40925608"/>
<dbReference type="GO" id="GO:0008795">
    <property type="term" value="F:NAD+ synthase activity"/>
    <property type="evidence" value="ECO:0007669"/>
    <property type="project" value="UniProtKB-EC"/>
</dbReference>
<evidence type="ECO:0000256" key="3">
    <source>
        <dbReference type="ARBA" id="ARBA00022598"/>
    </source>
</evidence>
<evidence type="ECO:0000256" key="9">
    <source>
        <dbReference type="RuleBase" id="RU003811"/>
    </source>
</evidence>
<dbReference type="GO" id="GO:0031418">
    <property type="term" value="F:L-ascorbic acid binding"/>
    <property type="evidence" value="ECO:0007669"/>
    <property type="project" value="InterPro"/>
</dbReference>
<dbReference type="Gene3D" id="3.40.50.620">
    <property type="entry name" value="HUPs"/>
    <property type="match status" value="2"/>
</dbReference>
<keyword evidence="3 9" id="KW-0436">Ligase</keyword>
<dbReference type="InterPro" id="IPR003694">
    <property type="entry name" value="NAD_synthase"/>
</dbReference>
<evidence type="ECO:0000313" key="13">
    <source>
        <dbReference type="Proteomes" id="UP000001060"/>
    </source>
</evidence>
<evidence type="ECO:0000256" key="10">
    <source>
        <dbReference type="RuleBase" id="RU003812"/>
    </source>
</evidence>
<evidence type="ECO:0000256" key="4">
    <source>
        <dbReference type="ARBA" id="ARBA00022741"/>
    </source>
</evidence>
<dbReference type="CDD" id="cd00553">
    <property type="entry name" value="NAD_synthase"/>
    <property type="match status" value="1"/>
</dbReference>
<dbReference type="SMART" id="SM00702">
    <property type="entry name" value="P4Hc"/>
    <property type="match status" value="1"/>
</dbReference>
<dbReference type="HOGENOM" id="CLU_281290_0_0_6"/>
<dbReference type="Pfam" id="PF02540">
    <property type="entry name" value="NAD_synthase"/>
    <property type="match status" value="1"/>
</dbReference>
<dbReference type="UniPathway" id="UPA00253">
    <property type="reaction ID" value="UER00333"/>
</dbReference>
<dbReference type="EMBL" id="FN650140">
    <property type="protein sequence ID" value="CBJ11737.1"/>
    <property type="molecule type" value="Genomic_DNA"/>
</dbReference>
<dbReference type="SUPFAM" id="SSF52402">
    <property type="entry name" value="Adenine nucleotide alpha hydrolases-like"/>
    <property type="match status" value="1"/>
</dbReference>
<dbReference type="InterPro" id="IPR044862">
    <property type="entry name" value="Pro_4_hyd_alph_FE2OG_OXY"/>
</dbReference>
<dbReference type="GO" id="GO:0003952">
    <property type="term" value="F:NAD+ synthase (glutamine-hydrolyzing) activity"/>
    <property type="evidence" value="ECO:0007669"/>
    <property type="project" value="InterPro"/>
</dbReference>
<evidence type="ECO:0000256" key="1">
    <source>
        <dbReference type="ARBA" id="ARBA00001961"/>
    </source>
</evidence>
<evidence type="ECO:0000256" key="6">
    <source>
        <dbReference type="ARBA" id="ARBA00022964"/>
    </source>
</evidence>
<feature type="domain" description="Prolyl 4-hydroxylase alpha subunit" evidence="11">
    <location>
        <begin position="360"/>
        <end position="564"/>
    </location>
</feature>
<dbReference type="GO" id="GO:0016705">
    <property type="term" value="F:oxidoreductase activity, acting on paired donors, with incorporation or reduction of molecular oxygen"/>
    <property type="evidence" value="ECO:0007669"/>
    <property type="project" value="InterPro"/>
</dbReference>
<keyword evidence="13" id="KW-1185">Reference proteome</keyword>
<name>D3HS55_LEGLN</name>
<dbReference type="NCBIfam" id="TIGR00552">
    <property type="entry name" value="nadE"/>
    <property type="match status" value="1"/>
</dbReference>
<dbReference type="GO" id="GO:0004359">
    <property type="term" value="F:glutaminase activity"/>
    <property type="evidence" value="ECO:0007669"/>
    <property type="project" value="InterPro"/>
</dbReference>
<evidence type="ECO:0000259" key="11">
    <source>
        <dbReference type="SMART" id="SM00702"/>
    </source>
</evidence>
<keyword evidence="8 9" id="KW-0520">NAD</keyword>
<dbReference type="Pfam" id="PF13640">
    <property type="entry name" value="2OG-FeII_Oxy_3"/>
    <property type="match status" value="1"/>
</dbReference>
<dbReference type="eggNOG" id="COG0171">
    <property type="taxonomic scope" value="Bacteria"/>
</dbReference>
<dbReference type="GO" id="GO:0005524">
    <property type="term" value="F:ATP binding"/>
    <property type="evidence" value="ECO:0007669"/>
    <property type="project" value="UniProtKB-KW"/>
</dbReference>
<sequence length="1114" mass="127912">MIKKTECFPLTPALEKLLDCYRSKRAFNPAFYIEAKINLLSRYFEKTKLRAAVLGVSGGIDSAVTLAILNEFYKKKRSFLKKLVPVCLPFFNCQGATGQINAVSAAEQIIKFLNLESTTLDLSHSHGFLYEQIAKGFNFKKTAWSQGQLVSNLRTPVLYQIANHLSEGGEPCAVFGTINRDEGSYAGFFGKASDAMVDIQLISDLHKSEVKKLASFLNIPQDLIDAQPTGNTYDGNTDELSFGFNYDFLELYTYYLNLTEYKKELLIEGLDQHSYVRFSAYEKLLIERHNRNKHKYFVKPQGLHFDVYRKSVTGGWLDDVDEKKPVNLSLFQNLFVFDESFFKKYWNKSTVSPQSHTICPYVFKIKDALSMSETEGFLRIFNQQKTSYAGNDGYPSVDGKQLRATTYSPGLATLLSERLISFFEYYLYDDGYQPIDGGKNTIWRLKGFSPFFRFIMHEPGGELIGHYDEGYEDGREKTLFSVVFYLTTQPIQKGGETVILLDKERNMPLSERSFQDDEDIPVHDILHTVLPIEGHALVFPHRIKHGVTKNLATKKRAVIRADIIYERLGPCYCSTQENNRTPQKTILEDKFYLAYYLQTLSQERLRAAGYIENASVSHDEKKQTQWSILPLLKIGKELHDVQTEKKELIVLLSTGGFYPIHQGHFFMMSKAKKALELEGKKVIGGFFSPSHQNYIRSKFYAKNYTQREHIDLLAQSVANHPWLDIWLWEYLENKEPINFTDVIIRLEFELAKHLKTTLPVKVAYVFGGDNATFSYAFLERGTGICLSRPGAEKIFDQVRKDPLFLGKNNIYFLNEGSLAFASAAIRKKNTFSEKNGCKTIHLREDDLFYQLWLKKKSPGDLIRKKNQFLEQFAHTLKTAYSREANEFSIQIKSSSHQALEIKKLFPDKTILSVDPCYVAEFNLGVSRYFRFGLPEIKLGFSARPEEQSLTQQLLSLPKQSYCLVDDDCFTGKTIEFIKKILHKEHIVEEIYVSTTGQAKNEIAEIIDLRDFIVGSYYGGLVALLPNKKIARVPYIYPFVLPSLRYHCPAEANFSLSLEIWKSNSEFFSGCLENLLIKHCDKPFVNLATYLGFSVECSLREFCDFYVKQFNRLEL</sequence>
<comment type="cofactor">
    <cofactor evidence="1">
        <name>L-ascorbate</name>
        <dbReference type="ChEBI" id="CHEBI:38290"/>
    </cofactor>
</comment>
<dbReference type="PANTHER" id="PTHR23090">
    <property type="entry name" value="NH 3 /GLUTAMINE-DEPENDENT NAD + SYNTHETASE"/>
    <property type="match status" value="1"/>
</dbReference>
<dbReference type="InterPro" id="IPR014729">
    <property type="entry name" value="Rossmann-like_a/b/a_fold"/>
</dbReference>
<dbReference type="EC" id="6.3.1.5" evidence="10"/>
<dbReference type="GO" id="GO:0051213">
    <property type="term" value="F:dioxygenase activity"/>
    <property type="evidence" value="ECO:0007669"/>
    <property type="project" value="UniProtKB-KW"/>
</dbReference>
<keyword evidence="5 9" id="KW-0067">ATP-binding</keyword>
<dbReference type="GO" id="GO:0009435">
    <property type="term" value="P:NAD+ biosynthetic process"/>
    <property type="evidence" value="ECO:0007669"/>
    <property type="project" value="UniProtKB-UniPathway"/>
</dbReference>
<evidence type="ECO:0000256" key="2">
    <source>
        <dbReference type="ARBA" id="ARBA00004790"/>
    </source>
</evidence>
<comment type="pathway">
    <text evidence="2">Cofactor biosynthesis; NAD(+) biosynthesis.</text>
</comment>
<gene>
    <name evidence="12" type="ordered locus">LLO_1375</name>
</gene>
<keyword evidence="6" id="KW-0223">Dioxygenase</keyword>
<dbReference type="STRING" id="661367.LLO_1375"/>
<dbReference type="Gene3D" id="2.60.120.620">
    <property type="entry name" value="q2cbj1_9rhob like domain"/>
    <property type="match status" value="1"/>
</dbReference>
<dbReference type="InterPro" id="IPR006620">
    <property type="entry name" value="Pro_4_hyd_alph"/>
</dbReference>
<accession>D3HS55</accession>
<comment type="similarity">
    <text evidence="9">Belongs to the NAD synthetase family.</text>
</comment>
<evidence type="ECO:0000256" key="5">
    <source>
        <dbReference type="ARBA" id="ARBA00022840"/>
    </source>
</evidence>
<proteinExistence type="inferred from homology"/>